<evidence type="ECO:0000259" key="14">
    <source>
        <dbReference type="Pfam" id="PF13603"/>
    </source>
</evidence>
<dbReference type="CDD" id="cd07958">
    <property type="entry name" value="Anticodon_Ia_Leu_BEm"/>
    <property type="match status" value="1"/>
</dbReference>
<comment type="similarity">
    <text evidence="1 9 10">Belongs to the class-I aminoacyl-tRNA synthetase family.</text>
</comment>
<evidence type="ECO:0000259" key="12">
    <source>
        <dbReference type="Pfam" id="PF00133"/>
    </source>
</evidence>
<dbReference type="FunFam" id="1.10.730.10:FF:000002">
    <property type="entry name" value="Leucine--tRNA ligase"/>
    <property type="match status" value="1"/>
</dbReference>
<dbReference type="Proteomes" id="UP000291469">
    <property type="component" value="Chromosome"/>
</dbReference>
<evidence type="ECO:0000256" key="4">
    <source>
        <dbReference type="ARBA" id="ARBA00022741"/>
    </source>
</evidence>
<dbReference type="InterPro" id="IPR014729">
    <property type="entry name" value="Rossmann-like_a/b/a_fold"/>
</dbReference>
<dbReference type="AlphaFoldDB" id="A0A411YL26"/>
<dbReference type="GO" id="GO:0004823">
    <property type="term" value="F:leucine-tRNA ligase activity"/>
    <property type="evidence" value="ECO:0007669"/>
    <property type="project" value="UniProtKB-UniRule"/>
</dbReference>
<sequence length="843" mass="93744">MSPPAAGADDRQPGRERGYDPQLIEPRWQERWEEADLFTADDASERPPFYALHMFPYPSGDLHMGHVEAFSLADAVARYQRLRGYEVMNPIGWDSFGLPAENAAIQRGVDPKEWTYANIETHVATMRRLGFAWDWSRRLHTSDPEYYRWTQWIFLQLYCAGWAYRDEALVNWCPSCSTVLANEQVIDGHCERCGAEIVKKPLTQWFFRITEFAQRLLDDMAELEGHWPDRVLTLQRNWIGRTEGAEVTFRVTGPGASPDEAEPIVVYTTRPDTLYGATFFVVAPEHPRAREWARAGGAEEALDEFLDRVRTKSDVEREAAGGEKDGVRLGVAAINPVNGERLPVFAADYVLMGAGTGAIMAVPAHDQRDLDFARAHDLPVRVVVQPEGEAPLDAATMTEAAAGEGTTTNSGPYDGLPWPETKQRLTADLEAQGLGAFAVNYRLRDWLVSRQRFWGAPIPIIHCGGCGLVPVPDEELPVQLPEPHEVDLRPEGESPLATSQDWVRVPCPECGGAATRDTDTMDTFVDSSWYYLRYCSPGRDDVAFDPGDLRRWMPVDQYTGGIEHAILHLLYSRFFTKVLHDLGHVDFVEPFTRLKSQGMVLNQGAAMSKSKGNVVEPKEVVAQYGADTLRATMLFAGPIEDDIDWADVSTSGMHKWLGRFLRLVDDHVVGRDETDASGDDALRRATHRAIAAVGEDFEGFKYNTALAKLMALTNEVGAAVRERGASGQDVEDALAATAIMLSPIAPHVAEEAWHRLGRDGFVAEAGWPSHDPALLVEETVDVPVQVDGKVRGTMTVGTASDEETAVTTARELDNVARHLAEREIVKTIWVPDRMLNFVTKPRE</sequence>
<dbReference type="NCBIfam" id="TIGR00396">
    <property type="entry name" value="leuS_bact"/>
    <property type="match status" value="1"/>
</dbReference>
<keyword evidence="7 9" id="KW-0030">Aminoacyl-tRNA synthetase</keyword>
<organism evidence="15 16">
    <name type="scientific">Egibacter rhizosphaerae</name>
    <dbReference type="NCBI Taxonomy" id="1670831"/>
    <lineage>
        <taxon>Bacteria</taxon>
        <taxon>Bacillati</taxon>
        <taxon>Actinomycetota</taxon>
        <taxon>Nitriliruptoria</taxon>
        <taxon>Egibacterales</taxon>
        <taxon>Egibacteraceae</taxon>
        <taxon>Egibacter</taxon>
    </lineage>
</organism>
<gene>
    <name evidence="9" type="primary">leuS</name>
    <name evidence="15" type="ORF">ER308_03100</name>
</gene>
<feature type="region of interest" description="Disordered" evidence="11">
    <location>
        <begin position="1"/>
        <end position="24"/>
    </location>
</feature>
<feature type="domain" description="Aminoacyl-tRNA synthetase class Ia" evidence="12">
    <location>
        <begin position="443"/>
        <end position="644"/>
    </location>
</feature>
<comment type="catalytic activity">
    <reaction evidence="8 9">
        <text>tRNA(Leu) + L-leucine + ATP = L-leucyl-tRNA(Leu) + AMP + diphosphate</text>
        <dbReference type="Rhea" id="RHEA:11688"/>
        <dbReference type="Rhea" id="RHEA-COMP:9613"/>
        <dbReference type="Rhea" id="RHEA-COMP:9622"/>
        <dbReference type="ChEBI" id="CHEBI:30616"/>
        <dbReference type="ChEBI" id="CHEBI:33019"/>
        <dbReference type="ChEBI" id="CHEBI:57427"/>
        <dbReference type="ChEBI" id="CHEBI:78442"/>
        <dbReference type="ChEBI" id="CHEBI:78494"/>
        <dbReference type="ChEBI" id="CHEBI:456215"/>
        <dbReference type="EC" id="6.1.1.4"/>
    </reaction>
</comment>
<dbReference type="PRINTS" id="PR00985">
    <property type="entry name" value="TRNASYNTHLEU"/>
</dbReference>
<evidence type="ECO:0000313" key="15">
    <source>
        <dbReference type="EMBL" id="QBI21881.1"/>
    </source>
</evidence>
<dbReference type="HAMAP" id="MF_00049_B">
    <property type="entry name" value="Leu_tRNA_synth_B"/>
    <property type="match status" value="1"/>
</dbReference>
<dbReference type="KEGG" id="erz:ER308_03100"/>
<dbReference type="InterPro" id="IPR009008">
    <property type="entry name" value="Val/Leu/Ile-tRNA-synth_edit"/>
</dbReference>
<evidence type="ECO:0000256" key="9">
    <source>
        <dbReference type="HAMAP-Rule" id="MF_00049"/>
    </source>
</evidence>
<dbReference type="Gene3D" id="1.10.730.10">
    <property type="entry name" value="Isoleucyl-tRNA Synthetase, Domain 1"/>
    <property type="match status" value="1"/>
</dbReference>
<dbReference type="SUPFAM" id="SSF47323">
    <property type="entry name" value="Anticodon-binding domain of a subclass of class I aminoacyl-tRNA synthetases"/>
    <property type="match status" value="1"/>
</dbReference>
<keyword evidence="5 9" id="KW-0067">ATP-binding</keyword>
<evidence type="ECO:0000256" key="7">
    <source>
        <dbReference type="ARBA" id="ARBA00023146"/>
    </source>
</evidence>
<reference evidence="15 16" key="1">
    <citation type="submission" date="2019-01" db="EMBL/GenBank/DDBJ databases">
        <title>Egibacter rhizosphaerae EGI 80759T.</title>
        <authorList>
            <person name="Chen D.-D."/>
            <person name="Tian Y."/>
            <person name="Jiao J.-Y."/>
            <person name="Zhang X.-T."/>
            <person name="Zhang Y.-G."/>
            <person name="Zhang Y."/>
            <person name="Xiao M."/>
            <person name="Shu W.-S."/>
            <person name="Li W.-J."/>
        </authorList>
    </citation>
    <scope>NUCLEOTIDE SEQUENCE [LARGE SCALE GENOMIC DNA]</scope>
    <source>
        <strain evidence="15 16">EGI 80759</strain>
    </source>
</reference>
<dbReference type="PANTHER" id="PTHR43740:SF2">
    <property type="entry name" value="LEUCINE--TRNA LIGASE, MITOCHONDRIAL"/>
    <property type="match status" value="1"/>
</dbReference>
<dbReference type="GO" id="GO:0005829">
    <property type="term" value="C:cytosol"/>
    <property type="evidence" value="ECO:0007669"/>
    <property type="project" value="TreeGrafter"/>
</dbReference>
<dbReference type="GO" id="GO:0005524">
    <property type="term" value="F:ATP binding"/>
    <property type="evidence" value="ECO:0007669"/>
    <property type="project" value="UniProtKB-UniRule"/>
</dbReference>
<dbReference type="InterPro" id="IPR013155">
    <property type="entry name" value="M/V/L/I-tRNA-synth_anticd-bd"/>
</dbReference>
<dbReference type="InterPro" id="IPR009080">
    <property type="entry name" value="tRNAsynth_Ia_anticodon-bd"/>
</dbReference>
<feature type="domain" description="Aminoacyl-tRNA synthetase class Ia" evidence="12">
    <location>
        <begin position="28"/>
        <end position="223"/>
    </location>
</feature>
<dbReference type="SUPFAM" id="SSF50677">
    <property type="entry name" value="ValRS/IleRS/LeuRS editing domain"/>
    <property type="match status" value="1"/>
</dbReference>
<dbReference type="CDD" id="cd00812">
    <property type="entry name" value="LeuRS_core"/>
    <property type="match status" value="1"/>
</dbReference>
<evidence type="ECO:0000256" key="6">
    <source>
        <dbReference type="ARBA" id="ARBA00022917"/>
    </source>
</evidence>
<evidence type="ECO:0000256" key="10">
    <source>
        <dbReference type="RuleBase" id="RU363035"/>
    </source>
</evidence>
<evidence type="ECO:0000259" key="13">
    <source>
        <dbReference type="Pfam" id="PF08264"/>
    </source>
</evidence>
<dbReference type="GO" id="GO:0002161">
    <property type="term" value="F:aminoacyl-tRNA deacylase activity"/>
    <property type="evidence" value="ECO:0007669"/>
    <property type="project" value="InterPro"/>
</dbReference>
<dbReference type="InterPro" id="IPR001412">
    <property type="entry name" value="aa-tRNA-synth_I_CS"/>
</dbReference>
<dbReference type="FunFam" id="3.40.50.620:FF:000003">
    <property type="entry name" value="Leucine--tRNA ligase"/>
    <property type="match status" value="1"/>
</dbReference>
<dbReference type="EC" id="6.1.1.4" evidence="9"/>
<evidence type="ECO:0000256" key="11">
    <source>
        <dbReference type="SAM" id="MobiDB-lite"/>
    </source>
</evidence>
<dbReference type="InterPro" id="IPR002302">
    <property type="entry name" value="Leu-tRNA-ligase"/>
</dbReference>
<feature type="domain" description="Leucyl-tRNA synthetase editing" evidence="14">
    <location>
        <begin position="236"/>
        <end position="429"/>
    </location>
</feature>
<keyword evidence="6 9" id="KW-0648">Protein biosynthesis</keyword>
<keyword evidence="3 9" id="KW-0436">Ligase</keyword>
<proteinExistence type="inferred from homology"/>
<keyword evidence="2 9" id="KW-0963">Cytoplasm</keyword>
<comment type="subcellular location">
    <subcellularLocation>
        <location evidence="9">Cytoplasm</location>
    </subcellularLocation>
</comment>
<dbReference type="Gene3D" id="3.90.740.10">
    <property type="entry name" value="Valyl/Leucyl/Isoleucyl-tRNA synthetase, editing domain"/>
    <property type="match status" value="1"/>
</dbReference>
<feature type="short sequence motif" description="'KMSKS' region" evidence="9">
    <location>
        <begin position="606"/>
        <end position="610"/>
    </location>
</feature>
<evidence type="ECO:0000256" key="5">
    <source>
        <dbReference type="ARBA" id="ARBA00022840"/>
    </source>
</evidence>
<dbReference type="GO" id="GO:0006429">
    <property type="term" value="P:leucyl-tRNA aminoacylation"/>
    <property type="evidence" value="ECO:0007669"/>
    <property type="project" value="UniProtKB-UniRule"/>
</dbReference>
<feature type="binding site" evidence="9">
    <location>
        <position position="609"/>
    </location>
    <ligand>
        <name>ATP</name>
        <dbReference type="ChEBI" id="CHEBI:30616"/>
    </ligand>
</feature>
<dbReference type="SUPFAM" id="SSF52374">
    <property type="entry name" value="Nucleotidylyl transferase"/>
    <property type="match status" value="1"/>
</dbReference>
<dbReference type="PANTHER" id="PTHR43740">
    <property type="entry name" value="LEUCYL-TRNA SYNTHETASE"/>
    <property type="match status" value="1"/>
</dbReference>
<dbReference type="FunFam" id="3.40.50.620:FF:000056">
    <property type="entry name" value="Leucine--tRNA ligase"/>
    <property type="match status" value="1"/>
</dbReference>
<dbReference type="Gene3D" id="3.40.50.620">
    <property type="entry name" value="HUPs"/>
    <property type="match status" value="2"/>
</dbReference>
<keyword evidence="16" id="KW-1185">Reference proteome</keyword>
<dbReference type="PROSITE" id="PS00178">
    <property type="entry name" value="AA_TRNA_LIGASE_I"/>
    <property type="match status" value="1"/>
</dbReference>
<evidence type="ECO:0000313" key="16">
    <source>
        <dbReference type="Proteomes" id="UP000291469"/>
    </source>
</evidence>
<evidence type="ECO:0000256" key="8">
    <source>
        <dbReference type="ARBA" id="ARBA00047469"/>
    </source>
</evidence>
<dbReference type="Pfam" id="PF13603">
    <property type="entry name" value="tRNA-synt_1_2"/>
    <property type="match status" value="1"/>
</dbReference>
<protein>
    <recommendedName>
        <fullName evidence="9">Leucine--tRNA ligase</fullName>
        <ecNumber evidence="9">6.1.1.4</ecNumber>
    </recommendedName>
    <alternativeName>
        <fullName evidence="9">Leucyl-tRNA synthetase</fullName>
        <shortName evidence="9">LeuRS</shortName>
    </alternativeName>
</protein>
<dbReference type="EMBL" id="CP036402">
    <property type="protein sequence ID" value="QBI21881.1"/>
    <property type="molecule type" value="Genomic_DNA"/>
</dbReference>
<dbReference type="Pfam" id="PF08264">
    <property type="entry name" value="Anticodon_1"/>
    <property type="match status" value="1"/>
</dbReference>
<keyword evidence="4 9" id="KW-0547">Nucleotide-binding</keyword>
<feature type="domain" description="Methionyl/Valyl/Leucyl/Isoleucyl-tRNA synthetase anticodon-binding" evidence="13">
    <location>
        <begin position="681"/>
        <end position="804"/>
    </location>
</feature>
<name>A0A411YL26_9ACTN</name>
<dbReference type="InterPro" id="IPR002300">
    <property type="entry name" value="aa-tRNA-synth_Ia"/>
</dbReference>
<accession>A0A411YL26</accession>
<dbReference type="InterPro" id="IPR025709">
    <property type="entry name" value="Leu_tRNA-synth_edit"/>
</dbReference>
<dbReference type="OrthoDB" id="9810365at2"/>
<feature type="compositionally biased region" description="Basic and acidic residues" evidence="11">
    <location>
        <begin position="8"/>
        <end position="19"/>
    </location>
</feature>
<evidence type="ECO:0000256" key="2">
    <source>
        <dbReference type="ARBA" id="ARBA00022490"/>
    </source>
</evidence>
<feature type="short sequence motif" description="'HIGH' region" evidence="9">
    <location>
        <begin position="56"/>
        <end position="66"/>
    </location>
</feature>
<evidence type="ECO:0000256" key="3">
    <source>
        <dbReference type="ARBA" id="ARBA00022598"/>
    </source>
</evidence>
<dbReference type="Pfam" id="PF00133">
    <property type="entry name" value="tRNA-synt_1"/>
    <property type="match status" value="2"/>
</dbReference>
<dbReference type="Gene3D" id="3.10.20.590">
    <property type="match status" value="1"/>
</dbReference>
<evidence type="ECO:0000256" key="1">
    <source>
        <dbReference type="ARBA" id="ARBA00005594"/>
    </source>
</evidence>